<dbReference type="GO" id="GO:0005829">
    <property type="term" value="C:cytosol"/>
    <property type="evidence" value="ECO:0007669"/>
    <property type="project" value="TreeGrafter"/>
</dbReference>
<evidence type="ECO:0000313" key="3">
    <source>
        <dbReference type="Proteomes" id="UP000287394"/>
    </source>
</evidence>
<name>A0A402CSJ4_9BACT</name>
<dbReference type="EMBL" id="AP025739">
    <property type="protein sequence ID" value="BDI31057.1"/>
    <property type="molecule type" value="Genomic_DNA"/>
</dbReference>
<evidence type="ECO:0000256" key="1">
    <source>
        <dbReference type="SAM" id="MobiDB-lite"/>
    </source>
</evidence>
<dbReference type="GO" id="GO:0002949">
    <property type="term" value="P:tRNA threonylcarbamoyladenosine modification"/>
    <property type="evidence" value="ECO:0007669"/>
    <property type="project" value="InterPro"/>
</dbReference>
<dbReference type="CDD" id="cd24032">
    <property type="entry name" value="ASKHA_NBD_TsaB"/>
    <property type="match status" value="1"/>
</dbReference>
<dbReference type="NCBIfam" id="TIGR03725">
    <property type="entry name" value="T6A_YeaZ"/>
    <property type="match status" value="1"/>
</dbReference>
<feature type="compositionally biased region" description="Pro residues" evidence="1">
    <location>
        <begin position="233"/>
        <end position="249"/>
    </location>
</feature>
<dbReference type="InterPro" id="IPR000905">
    <property type="entry name" value="Gcp-like_dom"/>
</dbReference>
<organism evidence="2 3">
    <name type="scientific">Capsulimonas corticalis</name>
    <dbReference type="NCBI Taxonomy" id="2219043"/>
    <lineage>
        <taxon>Bacteria</taxon>
        <taxon>Bacillati</taxon>
        <taxon>Armatimonadota</taxon>
        <taxon>Armatimonadia</taxon>
        <taxon>Capsulimonadales</taxon>
        <taxon>Capsulimonadaceae</taxon>
        <taxon>Capsulimonas</taxon>
    </lineage>
</organism>
<dbReference type="Pfam" id="PF00814">
    <property type="entry name" value="TsaD"/>
    <property type="match status" value="1"/>
</dbReference>
<dbReference type="RefSeq" id="WP_165864028.1">
    <property type="nucleotide sequence ID" value="NZ_AP025739.1"/>
</dbReference>
<reference evidence="2 3" key="1">
    <citation type="journal article" date="2019" name="Int. J. Syst. Evol. Microbiol.">
        <title>Capsulimonas corticalis gen. nov., sp. nov., an aerobic capsulated bacterium, of a novel bacterial order, Capsulimonadales ord. nov., of the class Armatimonadia of the phylum Armatimonadetes.</title>
        <authorList>
            <person name="Li J."/>
            <person name="Kudo C."/>
            <person name="Tonouchi A."/>
        </authorList>
    </citation>
    <scope>NUCLEOTIDE SEQUENCE [LARGE SCALE GENOMIC DNA]</scope>
    <source>
        <strain evidence="2 3">AX-7</strain>
    </source>
</reference>
<dbReference type="PANTHER" id="PTHR11735">
    <property type="entry name" value="TRNA N6-ADENOSINE THREONYLCARBAMOYLTRANSFERASE"/>
    <property type="match status" value="1"/>
</dbReference>
<sequence length="249" mass="25873">MIFLAIDTGGDYAVLALGDTTRPNAVIGSLAFEGRRTLSVQLFRQIDALLAANGLTQDAVEAYAVGIGPGSFTGLRVGMTTMKTLAQVTGRPLVGVGTLDAYAASLAFETPGQCLVPVIHSRRNEVYTAIYVSGKLVEGPLAIAPSELEQRLEAYRKDNTIVFAGERGVIAQCNGVPIGVPYVPADGLVKLAAARLAQGDFDDPLGLLPAYVALPTITTPKQTHPSASGLPSKPTPGLRPPPPADGKGL</sequence>
<evidence type="ECO:0000313" key="2">
    <source>
        <dbReference type="EMBL" id="BDI31057.1"/>
    </source>
</evidence>
<protein>
    <submittedName>
        <fullName evidence="2">Uncharacterized protein</fullName>
    </submittedName>
</protein>
<keyword evidence="3" id="KW-1185">Reference proteome</keyword>
<dbReference type="FunCoup" id="A0A402CSJ4">
    <property type="interactions" value="375"/>
</dbReference>
<dbReference type="AlphaFoldDB" id="A0A402CSJ4"/>
<gene>
    <name evidence="2" type="ORF">CCAX7_31080</name>
</gene>
<dbReference type="InterPro" id="IPR043129">
    <property type="entry name" value="ATPase_NBD"/>
</dbReference>
<proteinExistence type="predicted"/>
<accession>A0A402CSJ4</accession>
<dbReference type="InterPro" id="IPR022496">
    <property type="entry name" value="T6A_TsaB"/>
</dbReference>
<dbReference type="PANTHER" id="PTHR11735:SF11">
    <property type="entry name" value="TRNA THREONYLCARBAMOYLADENOSINE BIOSYNTHESIS PROTEIN TSAB"/>
    <property type="match status" value="1"/>
</dbReference>
<dbReference type="KEGG" id="ccot:CCAX7_31080"/>
<feature type="region of interest" description="Disordered" evidence="1">
    <location>
        <begin position="219"/>
        <end position="249"/>
    </location>
</feature>
<dbReference type="Gene3D" id="3.30.420.40">
    <property type="match status" value="2"/>
</dbReference>
<dbReference type="SUPFAM" id="SSF53067">
    <property type="entry name" value="Actin-like ATPase domain"/>
    <property type="match status" value="2"/>
</dbReference>
<dbReference type="Proteomes" id="UP000287394">
    <property type="component" value="Chromosome"/>
</dbReference>